<dbReference type="EMBL" id="MK072411">
    <property type="protein sequence ID" value="AYV84556.1"/>
    <property type="molecule type" value="Genomic_DNA"/>
</dbReference>
<name>A0A3G5ABE9_9VIRU</name>
<accession>A0A3G5ABE9</accession>
<organism evidence="2">
    <name type="scientific">Hyperionvirus sp</name>
    <dbReference type="NCBI Taxonomy" id="2487770"/>
    <lineage>
        <taxon>Viruses</taxon>
        <taxon>Varidnaviria</taxon>
        <taxon>Bamfordvirae</taxon>
        <taxon>Nucleocytoviricota</taxon>
        <taxon>Megaviricetes</taxon>
        <taxon>Imitervirales</taxon>
        <taxon>Mimiviridae</taxon>
        <taxon>Klosneuvirinae</taxon>
    </lineage>
</organism>
<gene>
    <name evidence="2" type="ORF">Hyperionvirus29_9</name>
</gene>
<keyword evidence="1" id="KW-0472">Membrane</keyword>
<sequence>MGNKLSKTEEIRRLFIFNTLLPSVIISIILEYTNHEKDCKECDRLTPGIIAKLRIGFNCSLDIDESKFYNHRWHIHEAKYCVSVTEKELVKIEHLRRESGWGGCGSETLSAADFARQVVHGKLPSIVSTAELQESHKNEVRGTYDCKYNERFRRQLYSTLVPFLSLRYAKRRII</sequence>
<reference evidence="2" key="1">
    <citation type="submission" date="2018-10" db="EMBL/GenBank/DDBJ databases">
        <title>Hidden diversity of soil giant viruses.</title>
        <authorList>
            <person name="Schulz F."/>
            <person name="Alteio L."/>
            <person name="Goudeau D."/>
            <person name="Ryan E.M."/>
            <person name="Malmstrom R.R."/>
            <person name="Blanchard J."/>
            <person name="Woyke T."/>
        </authorList>
    </citation>
    <scope>NUCLEOTIDE SEQUENCE</scope>
    <source>
        <strain evidence="2">HYV1</strain>
    </source>
</reference>
<protein>
    <submittedName>
        <fullName evidence="2">Uncharacterized protein</fullName>
    </submittedName>
</protein>
<feature type="transmembrane region" description="Helical" evidence="1">
    <location>
        <begin position="12"/>
        <end position="30"/>
    </location>
</feature>
<evidence type="ECO:0000256" key="1">
    <source>
        <dbReference type="SAM" id="Phobius"/>
    </source>
</evidence>
<keyword evidence="1" id="KW-0812">Transmembrane</keyword>
<keyword evidence="1" id="KW-1133">Transmembrane helix</keyword>
<evidence type="ECO:0000313" key="2">
    <source>
        <dbReference type="EMBL" id="AYV84556.1"/>
    </source>
</evidence>
<proteinExistence type="predicted"/>